<evidence type="ECO:0000313" key="3">
    <source>
        <dbReference type="EMBL" id="NYI95131.1"/>
    </source>
</evidence>
<reference evidence="3 4" key="1">
    <citation type="submission" date="2020-07" db="EMBL/GenBank/DDBJ databases">
        <title>Sequencing the genomes of 1000 actinobacteria strains.</title>
        <authorList>
            <person name="Klenk H.-P."/>
        </authorList>
    </citation>
    <scope>NUCLEOTIDE SEQUENCE [LARGE SCALE GENOMIC DNA]</scope>
    <source>
        <strain evidence="3 4">DSM 45927</strain>
    </source>
</reference>
<keyword evidence="4" id="KW-1185">Reference proteome</keyword>
<dbReference type="EMBL" id="JACCFO010000001">
    <property type="protein sequence ID" value="NYI95131.1"/>
    <property type="molecule type" value="Genomic_DNA"/>
</dbReference>
<name>A0A853BKP0_9ACTN</name>
<sequence length="189" mass="19276">MTRARGAGSVRAAALGALALPALVLGAPAAAADDTAGAGALSVRDCTAVDLEVAETGREAAAGTVYIEFELTKRDPLSPWDDEACTMYPSVADMYWGDSEGNPIGAHAIREGQGGSVFALFPGDTATVTVARPNPDDYDPAECRPTQVDGAALFFQNDEGAEYVPTGGLDRVCANPDLGASTVSAITPA</sequence>
<protein>
    <recommendedName>
        <fullName evidence="2">DUF4232 domain-containing protein</fullName>
    </recommendedName>
</protein>
<gene>
    <name evidence="3" type="ORF">HNR12_001408</name>
</gene>
<feature type="chain" id="PRO_5038999543" description="DUF4232 domain-containing protein" evidence="1">
    <location>
        <begin position="33"/>
        <end position="189"/>
    </location>
</feature>
<evidence type="ECO:0000256" key="1">
    <source>
        <dbReference type="SAM" id="SignalP"/>
    </source>
</evidence>
<organism evidence="3 4">
    <name type="scientific">Streptomonospora nanhaiensis</name>
    <dbReference type="NCBI Taxonomy" id="1323731"/>
    <lineage>
        <taxon>Bacteria</taxon>
        <taxon>Bacillati</taxon>
        <taxon>Actinomycetota</taxon>
        <taxon>Actinomycetes</taxon>
        <taxon>Streptosporangiales</taxon>
        <taxon>Nocardiopsidaceae</taxon>
        <taxon>Streptomonospora</taxon>
    </lineage>
</organism>
<accession>A0A853BKP0</accession>
<evidence type="ECO:0000313" key="4">
    <source>
        <dbReference type="Proteomes" id="UP000575985"/>
    </source>
</evidence>
<dbReference type="Pfam" id="PF14016">
    <property type="entry name" value="DUF4232"/>
    <property type="match status" value="1"/>
</dbReference>
<dbReference type="AlphaFoldDB" id="A0A853BKP0"/>
<feature type="domain" description="DUF4232" evidence="2">
    <location>
        <begin position="46"/>
        <end position="182"/>
    </location>
</feature>
<proteinExistence type="predicted"/>
<evidence type="ECO:0000259" key="2">
    <source>
        <dbReference type="Pfam" id="PF14016"/>
    </source>
</evidence>
<comment type="caution">
    <text evidence="3">The sequence shown here is derived from an EMBL/GenBank/DDBJ whole genome shotgun (WGS) entry which is preliminary data.</text>
</comment>
<dbReference type="Proteomes" id="UP000575985">
    <property type="component" value="Unassembled WGS sequence"/>
</dbReference>
<keyword evidence="1" id="KW-0732">Signal</keyword>
<feature type="signal peptide" evidence="1">
    <location>
        <begin position="1"/>
        <end position="32"/>
    </location>
</feature>
<dbReference type="RefSeq" id="WP_246425019.1">
    <property type="nucleotide sequence ID" value="NZ_JACCFO010000001.1"/>
</dbReference>
<dbReference type="InterPro" id="IPR025326">
    <property type="entry name" value="DUF4232"/>
</dbReference>